<feature type="transmembrane region" description="Helical" evidence="12">
    <location>
        <begin position="89"/>
        <end position="110"/>
    </location>
</feature>
<feature type="transmembrane region" description="Helical" evidence="12">
    <location>
        <begin position="195"/>
        <end position="215"/>
    </location>
</feature>
<evidence type="ECO:0000256" key="9">
    <source>
        <dbReference type="ARBA" id="ARBA00035611"/>
    </source>
</evidence>
<evidence type="ECO:0000256" key="11">
    <source>
        <dbReference type="SAM" id="MobiDB-lite"/>
    </source>
</evidence>
<keyword evidence="4" id="KW-0997">Cell inner membrane</keyword>
<dbReference type="PANTHER" id="PTHR32196">
    <property type="entry name" value="ABC TRANSPORTER PERMEASE PROTEIN YPHD-RELATED-RELATED"/>
    <property type="match status" value="1"/>
</dbReference>
<evidence type="ECO:0000313" key="14">
    <source>
        <dbReference type="Proteomes" id="UP001523216"/>
    </source>
</evidence>
<comment type="function">
    <text evidence="9">Part of the binding-protein-dependent transport system for D-xylose. Probably responsible for the translocation of the substrate across the membrane.</text>
</comment>
<comment type="subcellular location">
    <subcellularLocation>
        <location evidence="1">Cell membrane</location>
        <topology evidence="1">Multi-pass membrane protein</topology>
    </subcellularLocation>
</comment>
<name>A0ABT0Y0W0_9ACTN</name>
<dbReference type="CDD" id="cd06579">
    <property type="entry name" value="TM_PBP1_transp_AraH_like"/>
    <property type="match status" value="1"/>
</dbReference>
<keyword evidence="2" id="KW-0813">Transport</keyword>
<feature type="transmembrane region" description="Helical" evidence="12">
    <location>
        <begin position="116"/>
        <end position="136"/>
    </location>
</feature>
<keyword evidence="6 12" id="KW-0812">Transmembrane</keyword>
<proteinExistence type="predicted"/>
<dbReference type="PANTHER" id="PTHR32196:SF32">
    <property type="entry name" value="XYLOSE TRANSPORT SYSTEM PERMEASE PROTEIN XYLH"/>
    <property type="match status" value="1"/>
</dbReference>
<comment type="caution">
    <text evidence="13">The sequence shown here is derived from an EMBL/GenBank/DDBJ whole genome shotgun (WGS) entry which is preliminary data.</text>
</comment>
<feature type="transmembrane region" description="Helical" evidence="12">
    <location>
        <begin position="35"/>
        <end position="55"/>
    </location>
</feature>
<dbReference type="RefSeq" id="WP_251799522.1">
    <property type="nucleotide sequence ID" value="NZ_JAMQOL010000023.1"/>
</dbReference>
<keyword evidence="7 12" id="KW-1133">Transmembrane helix</keyword>
<dbReference type="Pfam" id="PF02653">
    <property type="entry name" value="BPD_transp_2"/>
    <property type="match status" value="1"/>
</dbReference>
<keyword evidence="5" id="KW-0762">Sugar transport</keyword>
<keyword evidence="8 12" id="KW-0472">Membrane</keyword>
<feature type="transmembrane region" description="Helical" evidence="12">
    <location>
        <begin position="326"/>
        <end position="345"/>
    </location>
</feature>
<feature type="transmembrane region" description="Helical" evidence="12">
    <location>
        <begin position="61"/>
        <end position="82"/>
    </location>
</feature>
<protein>
    <recommendedName>
        <fullName evidence="10">Xylose transport system permease protein XylH</fullName>
    </recommendedName>
</protein>
<evidence type="ECO:0000256" key="2">
    <source>
        <dbReference type="ARBA" id="ARBA00022448"/>
    </source>
</evidence>
<feature type="region of interest" description="Disordered" evidence="11">
    <location>
        <begin position="1"/>
        <end position="20"/>
    </location>
</feature>
<evidence type="ECO:0000256" key="12">
    <source>
        <dbReference type="SAM" id="Phobius"/>
    </source>
</evidence>
<evidence type="ECO:0000256" key="3">
    <source>
        <dbReference type="ARBA" id="ARBA00022475"/>
    </source>
</evidence>
<keyword evidence="3" id="KW-1003">Cell membrane</keyword>
<dbReference type="EMBL" id="JAMQOL010000023">
    <property type="protein sequence ID" value="MCM4079678.1"/>
    <property type="molecule type" value="Genomic_DNA"/>
</dbReference>
<feature type="transmembrane region" description="Helical" evidence="12">
    <location>
        <begin position="300"/>
        <end position="320"/>
    </location>
</feature>
<gene>
    <name evidence="13" type="ORF">LXN57_19055</name>
</gene>
<organism evidence="13 14">
    <name type="scientific">Paractinoplanes hotanensis</name>
    <dbReference type="NCBI Taxonomy" id="2906497"/>
    <lineage>
        <taxon>Bacteria</taxon>
        <taxon>Bacillati</taxon>
        <taxon>Actinomycetota</taxon>
        <taxon>Actinomycetes</taxon>
        <taxon>Micromonosporales</taxon>
        <taxon>Micromonosporaceae</taxon>
        <taxon>Paractinoplanes</taxon>
    </lineage>
</organism>
<sequence length="355" mass="37631">MSQTVEAAPAPAPSSEPPGRVRPGLASRLMARPEIGALVAAIIIFIFFLALAPSFRSAESFFTVLYQASVIGIVAVGVGLLMIGGEFDLSAGVIVYTAGLFASMFCWYYGVNLWLGAALSLVFCLLIGFLNGYLVMRTGIPSFLITLGTFFVLQGANLGVTKLVTGTVSSPDISNIDGFDSLGKIFASSFKVGPVTVWTSVLWWILFVALAAWTLQRARVGNWIFAVGGNPDSARAVGVPVVRTKIGLFMAVSFLGWFVGMHQLFRFNTLQAGGGVGNEFLYIIAAVVGGTLLTGGFGNAVGVAIGAFIFGMTSLGIIYAGWDPNWFKAFLGVMLLLAVLVNLYVKKMSTTRKVG</sequence>
<reference evidence="13 14" key="1">
    <citation type="submission" date="2022-06" db="EMBL/GenBank/DDBJ databases">
        <title>Actinoplanes abujensis sp. nov., isolated from Nigerian arid soil.</title>
        <authorList>
            <person name="Ding P."/>
        </authorList>
    </citation>
    <scope>NUCLEOTIDE SEQUENCE [LARGE SCALE GENOMIC DNA]</scope>
    <source>
        <strain evidence="14">TRM88002</strain>
    </source>
</reference>
<feature type="transmembrane region" description="Helical" evidence="12">
    <location>
        <begin position="143"/>
        <end position="160"/>
    </location>
</feature>
<keyword evidence="14" id="KW-1185">Reference proteome</keyword>
<evidence type="ECO:0000256" key="7">
    <source>
        <dbReference type="ARBA" id="ARBA00022989"/>
    </source>
</evidence>
<evidence type="ECO:0000256" key="4">
    <source>
        <dbReference type="ARBA" id="ARBA00022519"/>
    </source>
</evidence>
<accession>A0ABT0Y0W0</accession>
<evidence type="ECO:0000256" key="5">
    <source>
        <dbReference type="ARBA" id="ARBA00022597"/>
    </source>
</evidence>
<evidence type="ECO:0000256" key="1">
    <source>
        <dbReference type="ARBA" id="ARBA00004651"/>
    </source>
</evidence>
<feature type="transmembrane region" description="Helical" evidence="12">
    <location>
        <begin position="246"/>
        <end position="265"/>
    </location>
</feature>
<feature type="transmembrane region" description="Helical" evidence="12">
    <location>
        <begin position="271"/>
        <end position="293"/>
    </location>
</feature>
<evidence type="ECO:0000256" key="10">
    <source>
        <dbReference type="ARBA" id="ARBA00035686"/>
    </source>
</evidence>
<dbReference type="Proteomes" id="UP001523216">
    <property type="component" value="Unassembled WGS sequence"/>
</dbReference>
<evidence type="ECO:0000256" key="8">
    <source>
        <dbReference type="ARBA" id="ARBA00023136"/>
    </source>
</evidence>
<evidence type="ECO:0000313" key="13">
    <source>
        <dbReference type="EMBL" id="MCM4079678.1"/>
    </source>
</evidence>
<evidence type="ECO:0000256" key="6">
    <source>
        <dbReference type="ARBA" id="ARBA00022692"/>
    </source>
</evidence>
<dbReference type="InterPro" id="IPR001851">
    <property type="entry name" value="ABC_transp_permease"/>
</dbReference>